<comment type="caution">
    <text evidence="4">The sequence shown here is derived from an EMBL/GenBank/DDBJ whole genome shotgun (WGS) entry which is preliminary data.</text>
</comment>
<dbReference type="Gene3D" id="3.30.300.20">
    <property type="match status" value="1"/>
</dbReference>
<comment type="subcellular location">
    <subcellularLocation>
        <location evidence="3">Cytoplasm</location>
    </subcellularLocation>
</comment>
<dbReference type="Pfam" id="PF13083">
    <property type="entry name" value="KH_KhpA-B"/>
    <property type="match status" value="1"/>
</dbReference>
<keyword evidence="2 3" id="KW-0694">RNA-binding</keyword>
<dbReference type="InterPro" id="IPR009019">
    <property type="entry name" value="KH_sf_prok-type"/>
</dbReference>
<dbReference type="PROSITE" id="PS50084">
    <property type="entry name" value="KH_TYPE_1"/>
    <property type="match status" value="1"/>
</dbReference>
<comment type="subunit">
    <text evidence="3">Forms a complex with KhpB.</text>
</comment>
<dbReference type="Proteomes" id="UP001491552">
    <property type="component" value="Unassembled WGS sequence"/>
</dbReference>
<dbReference type="PANTHER" id="PTHR34654">
    <property type="entry name" value="UPF0109 PROTEIN SCO5592"/>
    <property type="match status" value="1"/>
</dbReference>
<keyword evidence="3" id="KW-0133">Cell shape</keyword>
<dbReference type="HAMAP" id="MF_00088">
    <property type="entry name" value="KhpA"/>
    <property type="match status" value="1"/>
</dbReference>
<reference evidence="4 5" key="1">
    <citation type="submission" date="2024-03" db="EMBL/GenBank/DDBJ databases">
        <title>Human intestinal bacterial collection.</title>
        <authorList>
            <person name="Pauvert C."/>
            <person name="Hitch T.C.A."/>
            <person name="Clavel T."/>
        </authorList>
    </citation>
    <scope>NUCLEOTIDE SEQUENCE [LARGE SCALE GENOMIC DNA]</scope>
    <source>
        <strain evidence="4 5">CLA-AA-H192</strain>
    </source>
</reference>
<evidence type="ECO:0000313" key="4">
    <source>
        <dbReference type="EMBL" id="MEQ2512100.1"/>
    </source>
</evidence>
<gene>
    <name evidence="3" type="primary">khpA</name>
    <name evidence="4" type="ORF">WMO66_12750</name>
</gene>
<dbReference type="RefSeq" id="WP_349136803.1">
    <property type="nucleotide sequence ID" value="NZ_JBBMFF010000260.1"/>
</dbReference>
<keyword evidence="3" id="KW-0961">Cell wall biogenesis/degradation</keyword>
<dbReference type="CDD" id="cd22533">
    <property type="entry name" value="KH-II_YlqC-like"/>
    <property type="match status" value="1"/>
</dbReference>
<dbReference type="SUPFAM" id="SSF54814">
    <property type="entry name" value="Prokaryotic type KH domain (KH-domain type II)"/>
    <property type="match status" value="1"/>
</dbReference>
<protein>
    <recommendedName>
        <fullName evidence="3">RNA-binding protein KhpA</fullName>
    </recommendedName>
    <alternativeName>
        <fullName evidence="3">KH-domain protein A</fullName>
    </alternativeName>
</protein>
<evidence type="ECO:0000256" key="3">
    <source>
        <dbReference type="HAMAP-Rule" id="MF_00088"/>
    </source>
</evidence>
<proteinExistence type="inferred from homology"/>
<evidence type="ECO:0000256" key="1">
    <source>
        <dbReference type="ARBA" id="ARBA00022490"/>
    </source>
</evidence>
<keyword evidence="1 3" id="KW-0963">Cytoplasm</keyword>
<dbReference type="EMBL" id="JBBMFF010000260">
    <property type="protein sequence ID" value="MEQ2512100.1"/>
    <property type="molecule type" value="Genomic_DNA"/>
</dbReference>
<evidence type="ECO:0000256" key="2">
    <source>
        <dbReference type="ARBA" id="ARBA00022884"/>
    </source>
</evidence>
<evidence type="ECO:0000313" key="5">
    <source>
        <dbReference type="Proteomes" id="UP001491552"/>
    </source>
</evidence>
<sequence>MKELLLYVAKQLVDDPEAVTVTEREDGESTVLELHVAPEDMGKVIGRQGRIAKEIRTIIKAVSQRDGKRVTVDIVD</sequence>
<organism evidence="4 5">
    <name type="scientific">Faecousia intestinalis</name>
    <dbReference type="NCBI Taxonomy" id="3133167"/>
    <lineage>
        <taxon>Bacteria</taxon>
        <taxon>Bacillati</taxon>
        <taxon>Bacillota</taxon>
        <taxon>Clostridia</taxon>
        <taxon>Eubacteriales</taxon>
        <taxon>Oscillospiraceae</taxon>
        <taxon>Faecousia</taxon>
    </lineage>
</organism>
<comment type="similarity">
    <text evidence="3">Belongs to the KhpA RNA-binding protein family.</text>
</comment>
<keyword evidence="5" id="KW-1185">Reference proteome</keyword>
<dbReference type="InterPro" id="IPR015946">
    <property type="entry name" value="KH_dom-like_a/b"/>
</dbReference>
<dbReference type="InterPro" id="IPR020627">
    <property type="entry name" value="KhpA"/>
</dbReference>
<keyword evidence="3" id="KW-0143">Chaperone</keyword>
<name>A0ABV1G9N9_9FIRM</name>
<accession>A0ABV1G9N9</accession>
<comment type="function">
    <text evidence="3">A probable RNA chaperone. Forms a complex with KhpB which binds to cellular RNA and controls its expression. Plays a role in peptidoglycan (PG) homeostasis and cell length regulation.</text>
</comment>
<dbReference type="PANTHER" id="PTHR34654:SF1">
    <property type="entry name" value="RNA-BINDING PROTEIN KHPA"/>
    <property type="match status" value="1"/>
</dbReference>